<comment type="caution">
    <text evidence="1">The sequence shown here is derived from an EMBL/GenBank/DDBJ whole genome shotgun (WGS) entry which is preliminary data.</text>
</comment>
<organism evidence="1 2">
    <name type="scientific">Hibiscus sabdariffa</name>
    <name type="common">roselle</name>
    <dbReference type="NCBI Taxonomy" id="183260"/>
    <lineage>
        <taxon>Eukaryota</taxon>
        <taxon>Viridiplantae</taxon>
        <taxon>Streptophyta</taxon>
        <taxon>Embryophyta</taxon>
        <taxon>Tracheophyta</taxon>
        <taxon>Spermatophyta</taxon>
        <taxon>Magnoliopsida</taxon>
        <taxon>eudicotyledons</taxon>
        <taxon>Gunneridae</taxon>
        <taxon>Pentapetalae</taxon>
        <taxon>rosids</taxon>
        <taxon>malvids</taxon>
        <taxon>Malvales</taxon>
        <taxon>Malvaceae</taxon>
        <taxon>Malvoideae</taxon>
        <taxon>Hibiscus</taxon>
    </lineage>
</organism>
<accession>A0ABR2R2K3</accession>
<evidence type="ECO:0000313" key="2">
    <source>
        <dbReference type="Proteomes" id="UP001396334"/>
    </source>
</evidence>
<name>A0ABR2R2K3_9ROSI</name>
<dbReference type="EMBL" id="JBBPBN010000027">
    <property type="protein sequence ID" value="KAK9007171.1"/>
    <property type="molecule type" value="Genomic_DNA"/>
</dbReference>
<evidence type="ECO:0000313" key="1">
    <source>
        <dbReference type="EMBL" id="KAK9007171.1"/>
    </source>
</evidence>
<proteinExistence type="predicted"/>
<reference evidence="1 2" key="1">
    <citation type="journal article" date="2024" name="G3 (Bethesda)">
        <title>Genome assembly of Hibiscus sabdariffa L. provides insights into metabolisms of medicinal natural products.</title>
        <authorList>
            <person name="Kim T."/>
        </authorList>
    </citation>
    <scope>NUCLEOTIDE SEQUENCE [LARGE SCALE GENOMIC DNA]</scope>
    <source>
        <strain evidence="1">TK-2024</strain>
        <tissue evidence="1">Old leaves</tissue>
    </source>
</reference>
<gene>
    <name evidence="1" type="ORF">V6N11_051003</name>
</gene>
<keyword evidence="2" id="KW-1185">Reference proteome</keyword>
<sequence>MGWYVHDGCMVDFWFDDWLVVAGNAGTGDVVGSAVVGGAGTGGAVARCDKFRLPEGVRGAIATGVAMRGVHDGDKDEAGIVNS</sequence>
<protein>
    <submittedName>
        <fullName evidence="1">Uncharacterized protein</fullName>
    </submittedName>
</protein>
<dbReference type="Proteomes" id="UP001396334">
    <property type="component" value="Unassembled WGS sequence"/>
</dbReference>